<name>A0A3M7SG01_BRAPC</name>
<evidence type="ECO:0000313" key="2">
    <source>
        <dbReference type="Proteomes" id="UP000276133"/>
    </source>
</evidence>
<dbReference type="EMBL" id="REGN01001426">
    <property type="protein sequence ID" value="RNA34723.1"/>
    <property type="molecule type" value="Genomic_DNA"/>
</dbReference>
<evidence type="ECO:0000313" key="1">
    <source>
        <dbReference type="EMBL" id="RNA34723.1"/>
    </source>
</evidence>
<protein>
    <submittedName>
        <fullName evidence="1">Uncharacterized protein</fullName>
    </submittedName>
</protein>
<reference evidence="1 2" key="1">
    <citation type="journal article" date="2018" name="Sci. Rep.">
        <title>Genomic signatures of local adaptation to the degree of environmental predictability in rotifers.</title>
        <authorList>
            <person name="Franch-Gras L."/>
            <person name="Hahn C."/>
            <person name="Garcia-Roger E.M."/>
            <person name="Carmona M.J."/>
            <person name="Serra M."/>
            <person name="Gomez A."/>
        </authorList>
    </citation>
    <scope>NUCLEOTIDE SEQUENCE [LARGE SCALE GENOMIC DNA]</scope>
    <source>
        <strain evidence="1">HYR1</strain>
    </source>
</reference>
<dbReference type="AlphaFoldDB" id="A0A3M7SG01"/>
<keyword evidence="2" id="KW-1185">Reference proteome</keyword>
<gene>
    <name evidence="1" type="ORF">BpHYR1_051959</name>
</gene>
<dbReference type="Proteomes" id="UP000276133">
    <property type="component" value="Unassembled WGS sequence"/>
</dbReference>
<organism evidence="1 2">
    <name type="scientific">Brachionus plicatilis</name>
    <name type="common">Marine rotifer</name>
    <name type="synonym">Brachionus muelleri</name>
    <dbReference type="NCBI Taxonomy" id="10195"/>
    <lineage>
        <taxon>Eukaryota</taxon>
        <taxon>Metazoa</taxon>
        <taxon>Spiralia</taxon>
        <taxon>Gnathifera</taxon>
        <taxon>Rotifera</taxon>
        <taxon>Eurotatoria</taxon>
        <taxon>Monogononta</taxon>
        <taxon>Pseudotrocha</taxon>
        <taxon>Ploima</taxon>
        <taxon>Brachionidae</taxon>
        <taxon>Brachionus</taxon>
    </lineage>
</organism>
<proteinExistence type="predicted"/>
<sequence>MSNLSFQNVYKYSFVMSLIKTENKRINLFLKPISISNKDWFIKISITIKSLLKQLKFIKILAKKTLSAYFLIF</sequence>
<comment type="caution">
    <text evidence="1">The sequence shown here is derived from an EMBL/GenBank/DDBJ whole genome shotgun (WGS) entry which is preliminary data.</text>
</comment>
<accession>A0A3M7SG01</accession>